<feature type="compositionally biased region" description="Basic and acidic residues" evidence="1">
    <location>
        <begin position="260"/>
        <end position="272"/>
    </location>
</feature>
<feature type="region of interest" description="Disordered" evidence="1">
    <location>
        <begin position="251"/>
        <end position="272"/>
    </location>
</feature>
<dbReference type="SUPFAM" id="SSF47781">
    <property type="entry name" value="RuvA domain 2-like"/>
    <property type="match status" value="1"/>
</dbReference>
<sequence>MTWTPPDRGYYQNPPAPPPQKASWKLAHSLWVLAPIVSFGCLGVAGFLYVGLRARRPSWWIAGIVYSAVGSLCLYWSSTFPNDSDTGALLALFWVLAWVVSVAHAVAINSSWLHWLAAQQAPRPVPWTYPQPPPQAHPHTPVPPQIQPIVPSPYQYYASPTPPPQPPPDPDPSMPPPSDPWADPPEHPATLLDVNKAGQDDFATLPNIAPEQVARAVAAREAGNGFGSVHEFAAAAGLAPHQLAAVRDRLTCSPPAAPGPDRDEPYGRIVDV</sequence>
<evidence type="ECO:0000256" key="2">
    <source>
        <dbReference type="SAM" id="Phobius"/>
    </source>
</evidence>
<accession>A0A2T0JZ10</accession>
<keyword evidence="2" id="KW-1133">Transmembrane helix</keyword>
<keyword evidence="2" id="KW-0472">Membrane</keyword>
<dbReference type="InterPro" id="IPR010994">
    <property type="entry name" value="RuvA_2-like"/>
</dbReference>
<feature type="region of interest" description="Disordered" evidence="1">
    <location>
        <begin position="157"/>
        <end position="192"/>
    </location>
</feature>
<dbReference type="RefSeq" id="WP_106328532.1">
    <property type="nucleotide sequence ID" value="NZ_BOMO01000138.1"/>
</dbReference>
<evidence type="ECO:0000256" key="1">
    <source>
        <dbReference type="SAM" id="MobiDB-lite"/>
    </source>
</evidence>
<evidence type="ECO:0000313" key="4">
    <source>
        <dbReference type="Proteomes" id="UP000239415"/>
    </source>
</evidence>
<feature type="transmembrane region" description="Helical" evidence="2">
    <location>
        <begin position="30"/>
        <end position="52"/>
    </location>
</feature>
<dbReference type="Pfam" id="PF12836">
    <property type="entry name" value="HHH_3"/>
    <property type="match status" value="1"/>
</dbReference>
<dbReference type="AlphaFoldDB" id="A0A2T0JZ10"/>
<keyword evidence="2" id="KW-0812">Transmembrane</keyword>
<protein>
    <submittedName>
        <fullName evidence="3">Helix-hairpin-helix protein</fullName>
    </submittedName>
</protein>
<gene>
    <name evidence="3" type="ORF">CLV67_123145</name>
</gene>
<reference evidence="3 4" key="1">
    <citation type="submission" date="2018-03" db="EMBL/GenBank/DDBJ databases">
        <title>Genomic Encyclopedia of Archaeal and Bacterial Type Strains, Phase II (KMG-II): from individual species to whole genera.</title>
        <authorList>
            <person name="Goeker M."/>
        </authorList>
    </citation>
    <scope>NUCLEOTIDE SEQUENCE [LARGE SCALE GENOMIC DNA]</scope>
    <source>
        <strain evidence="3 4">DSM 43146</strain>
    </source>
</reference>
<dbReference type="EMBL" id="PVMZ01000023">
    <property type="protein sequence ID" value="PRX14759.1"/>
    <property type="molecule type" value="Genomic_DNA"/>
</dbReference>
<dbReference type="Proteomes" id="UP000239415">
    <property type="component" value="Unassembled WGS sequence"/>
</dbReference>
<keyword evidence="4" id="KW-1185">Reference proteome</keyword>
<comment type="caution">
    <text evidence="3">The sequence shown here is derived from an EMBL/GenBank/DDBJ whole genome shotgun (WGS) entry which is preliminary data.</text>
</comment>
<name>A0A2T0JZ10_9ACTN</name>
<dbReference type="OrthoDB" id="9790239at2"/>
<proteinExistence type="predicted"/>
<feature type="compositionally biased region" description="Pro residues" evidence="1">
    <location>
        <begin position="160"/>
        <end position="183"/>
    </location>
</feature>
<organism evidence="3 4">
    <name type="scientific">Actinoplanes italicus</name>
    <dbReference type="NCBI Taxonomy" id="113567"/>
    <lineage>
        <taxon>Bacteria</taxon>
        <taxon>Bacillati</taxon>
        <taxon>Actinomycetota</taxon>
        <taxon>Actinomycetes</taxon>
        <taxon>Micromonosporales</taxon>
        <taxon>Micromonosporaceae</taxon>
        <taxon>Actinoplanes</taxon>
    </lineage>
</organism>
<feature type="transmembrane region" description="Helical" evidence="2">
    <location>
        <begin position="59"/>
        <end position="77"/>
    </location>
</feature>
<dbReference type="Gene3D" id="1.10.150.320">
    <property type="entry name" value="Photosystem II 12 kDa extrinsic protein"/>
    <property type="match status" value="1"/>
</dbReference>
<feature type="transmembrane region" description="Helical" evidence="2">
    <location>
        <begin position="89"/>
        <end position="108"/>
    </location>
</feature>
<evidence type="ECO:0000313" key="3">
    <source>
        <dbReference type="EMBL" id="PRX14759.1"/>
    </source>
</evidence>